<comment type="caution">
    <text evidence="1">The sequence shown here is derived from an EMBL/GenBank/DDBJ whole genome shotgun (WGS) entry which is preliminary data.</text>
</comment>
<name>A0A3M7S509_BRAPC</name>
<accession>A0A3M7S509</accession>
<dbReference type="AlphaFoldDB" id="A0A3M7S509"/>
<reference evidence="1 2" key="1">
    <citation type="journal article" date="2018" name="Sci. Rep.">
        <title>Genomic signatures of local adaptation to the degree of environmental predictability in rotifers.</title>
        <authorList>
            <person name="Franch-Gras L."/>
            <person name="Hahn C."/>
            <person name="Garcia-Roger E.M."/>
            <person name="Carmona M.J."/>
            <person name="Serra M."/>
            <person name="Gomez A."/>
        </authorList>
    </citation>
    <scope>NUCLEOTIDE SEQUENCE [LARGE SCALE GENOMIC DNA]</scope>
    <source>
        <strain evidence="1">HYR1</strain>
    </source>
</reference>
<keyword evidence="2" id="KW-1185">Reference proteome</keyword>
<evidence type="ECO:0000313" key="2">
    <source>
        <dbReference type="Proteomes" id="UP000276133"/>
    </source>
</evidence>
<dbReference type="Proteomes" id="UP000276133">
    <property type="component" value="Unassembled WGS sequence"/>
</dbReference>
<dbReference type="EMBL" id="REGN01002026">
    <property type="protein sequence ID" value="RNA30896.1"/>
    <property type="molecule type" value="Genomic_DNA"/>
</dbReference>
<gene>
    <name evidence="1" type="ORF">BpHYR1_015578</name>
</gene>
<evidence type="ECO:0000313" key="1">
    <source>
        <dbReference type="EMBL" id="RNA30896.1"/>
    </source>
</evidence>
<sequence>MTCLLDDTTSSLKIASKKYSRQKIIVNYDLNLKLINELETILIKEKYKKYLLFQHVQYCRVLHILKKNNFILRLARLKSNI</sequence>
<proteinExistence type="predicted"/>
<organism evidence="1 2">
    <name type="scientific">Brachionus plicatilis</name>
    <name type="common">Marine rotifer</name>
    <name type="synonym">Brachionus muelleri</name>
    <dbReference type="NCBI Taxonomy" id="10195"/>
    <lineage>
        <taxon>Eukaryota</taxon>
        <taxon>Metazoa</taxon>
        <taxon>Spiralia</taxon>
        <taxon>Gnathifera</taxon>
        <taxon>Rotifera</taxon>
        <taxon>Eurotatoria</taxon>
        <taxon>Monogononta</taxon>
        <taxon>Pseudotrocha</taxon>
        <taxon>Ploima</taxon>
        <taxon>Brachionidae</taxon>
        <taxon>Brachionus</taxon>
    </lineage>
</organism>
<protein>
    <submittedName>
        <fullName evidence="1">Uncharacterized protein</fullName>
    </submittedName>
</protein>